<evidence type="ECO:0000256" key="3">
    <source>
        <dbReference type="ARBA" id="ARBA00022617"/>
    </source>
</evidence>
<dbReference type="AlphaFoldDB" id="A0A6P6U539"/>
<dbReference type="GO" id="GO:0004497">
    <property type="term" value="F:monooxygenase activity"/>
    <property type="evidence" value="ECO:0007669"/>
    <property type="project" value="UniProtKB-KW"/>
</dbReference>
<evidence type="ECO:0000256" key="12">
    <source>
        <dbReference type="RuleBase" id="RU000461"/>
    </source>
</evidence>
<comment type="similarity">
    <text evidence="2 12">Belongs to the cytochrome P450 family.</text>
</comment>
<reference evidence="14" key="1">
    <citation type="journal article" date="2025" name="Foods">
        <title>Unveiling the Microbial Signatures of Arabica Coffee Cherries: Insights into Ripeness Specific Diversity, Functional Traits, and Implications for Quality and Safety.</title>
        <authorList>
            <consortium name="RefSeq"/>
            <person name="Tenea G.N."/>
            <person name="Cifuentes V."/>
            <person name="Reyes P."/>
            <person name="Cevallos-Vallejos M."/>
        </authorList>
    </citation>
    <scope>NUCLEOTIDE SEQUENCE [LARGE SCALE GENOMIC DNA]</scope>
</reference>
<dbReference type="PRINTS" id="PR00463">
    <property type="entry name" value="EP450I"/>
</dbReference>
<evidence type="ECO:0000256" key="8">
    <source>
        <dbReference type="ARBA" id="ARBA00023004"/>
    </source>
</evidence>
<keyword evidence="7 12" id="KW-0560">Oxidoreductase</keyword>
<proteinExistence type="inferred from homology"/>
<keyword evidence="6 13" id="KW-1133">Transmembrane helix</keyword>
<evidence type="ECO:0000256" key="4">
    <source>
        <dbReference type="ARBA" id="ARBA00022692"/>
    </source>
</evidence>
<dbReference type="Pfam" id="PF00067">
    <property type="entry name" value="p450"/>
    <property type="match status" value="1"/>
</dbReference>
<dbReference type="InterPro" id="IPR002401">
    <property type="entry name" value="Cyt_P450_E_grp-I"/>
</dbReference>
<dbReference type="CDD" id="cd11073">
    <property type="entry name" value="CYP76-like"/>
    <property type="match status" value="1"/>
</dbReference>
<gene>
    <name evidence="15" type="primary">LOC113707147</name>
</gene>
<reference evidence="15" key="2">
    <citation type="submission" date="2025-08" db="UniProtKB">
        <authorList>
            <consortium name="RefSeq"/>
        </authorList>
    </citation>
    <scope>IDENTIFICATION</scope>
    <source>
        <tissue evidence="15">Leaves</tissue>
    </source>
</reference>
<dbReference type="Gene3D" id="1.10.630.10">
    <property type="entry name" value="Cytochrome P450"/>
    <property type="match status" value="1"/>
</dbReference>
<dbReference type="GO" id="GO:0016705">
    <property type="term" value="F:oxidoreductase activity, acting on paired donors, with incorporation or reduction of molecular oxygen"/>
    <property type="evidence" value="ECO:0007669"/>
    <property type="project" value="InterPro"/>
</dbReference>
<evidence type="ECO:0000313" key="14">
    <source>
        <dbReference type="Proteomes" id="UP001652660"/>
    </source>
</evidence>
<dbReference type="RefSeq" id="XP_027085157.2">
    <property type="nucleotide sequence ID" value="XM_027229356.2"/>
</dbReference>
<comment type="cofactor">
    <cofactor evidence="11">
        <name>heme</name>
        <dbReference type="ChEBI" id="CHEBI:30413"/>
    </cofactor>
</comment>
<dbReference type="OrthoDB" id="2789670at2759"/>
<organism evidence="14 15">
    <name type="scientific">Coffea arabica</name>
    <name type="common">Arabian coffee</name>
    <dbReference type="NCBI Taxonomy" id="13443"/>
    <lineage>
        <taxon>Eukaryota</taxon>
        <taxon>Viridiplantae</taxon>
        <taxon>Streptophyta</taxon>
        <taxon>Embryophyta</taxon>
        <taxon>Tracheophyta</taxon>
        <taxon>Spermatophyta</taxon>
        <taxon>Magnoliopsida</taxon>
        <taxon>eudicotyledons</taxon>
        <taxon>Gunneridae</taxon>
        <taxon>Pentapetalae</taxon>
        <taxon>asterids</taxon>
        <taxon>lamiids</taxon>
        <taxon>Gentianales</taxon>
        <taxon>Rubiaceae</taxon>
        <taxon>Ixoroideae</taxon>
        <taxon>Gardenieae complex</taxon>
        <taxon>Bertiereae - Coffeeae clade</taxon>
        <taxon>Coffeeae</taxon>
        <taxon>Coffea</taxon>
    </lineage>
</organism>
<evidence type="ECO:0000313" key="15">
    <source>
        <dbReference type="RefSeq" id="XP_027085157.2"/>
    </source>
</evidence>
<sequence length="505" mass="57184">MDGPNTLPLWLLIPLFSVIWYCFHFLLISNSNDQKSKKLPPGPYPLPVIGNLLQISGLLHRSVTKLSQTYGPLMSLKIGSARMIVVSSPEIAKEMFQKNDLELSGRSIRDAARALDRHKLSIAWLPPQSHWRNLRKLCKEHIFSSERLNASQGLRQEKVQQLCNYVHQHCLKGQAINICEAAFSTSLDLMWNTFFSVDFAKSHSISNSTSSEEMKELVWNTIKISTCANLVDFFPILKAIDPQGVRRRAKVYFGKLLDIIDGVIRQRSQERDTSITYLRKNDFLEALLDLNQQNEYVDMKHLIVDLLAGATETSAVTVEWTMAELLRNPDKKSKARDEIMKVVGQNDLVQESDISNLPYLQSVIKETLRLRSTAPFIIRQAQSDIKINGYVVPKNADVLVNSWGMGRDPSLWSDPTSFVPERFMNSEIDVKGQHFELLAFGTGRRICPGLPLADRIVPVMVASLLHKFEWKLEEGIKPEELDMTEELGGTLHKAVPLKAIALLEP</sequence>
<dbReference type="InterPro" id="IPR001128">
    <property type="entry name" value="Cyt_P450"/>
</dbReference>
<keyword evidence="10 13" id="KW-0472">Membrane</keyword>
<evidence type="ECO:0000256" key="10">
    <source>
        <dbReference type="ARBA" id="ARBA00023136"/>
    </source>
</evidence>
<evidence type="ECO:0000256" key="13">
    <source>
        <dbReference type="SAM" id="Phobius"/>
    </source>
</evidence>
<dbReference type="PRINTS" id="PR00385">
    <property type="entry name" value="P450"/>
</dbReference>
<dbReference type="Proteomes" id="UP001652660">
    <property type="component" value="Chromosome 1c"/>
</dbReference>
<evidence type="ECO:0000256" key="11">
    <source>
        <dbReference type="PIRSR" id="PIRSR602401-1"/>
    </source>
</evidence>
<feature type="binding site" description="axial binding residue" evidence="11">
    <location>
        <position position="447"/>
    </location>
    <ligand>
        <name>heme</name>
        <dbReference type="ChEBI" id="CHEBI:30413"/>
    </ligand>
    <ligandPart>
        <name>Fe</name>
        <dbReference type="ChEBI" id="CHEBI:18248"/>
    </ligandPart>
</feature>
<dbReference type="SUPFAM" id="SSF48264">
    <property type="entry name" value="Cytochrome P450"/>
    <property type="match status" value="1"/>
</dbReference>
<dbReference type="GO" id="GO:0005506">
    <property type="term" value="F:iron ion binding"/>
    <property type="evidence" value="ECO:0007669"/>
    <property type="project" value="InterPro"/>
</dbReference>
<keyword evidence="4 13" id="KW-0812">Transmembrane</keyword>
<keyword evidence="14" id="KW-1185">Reference proteome</keyword>
<dbReference type="InterPro" id="IPR017972">
    <property type="entry name" value="Cyt_P450_CS"/>
</dbReference>
<dbReference type="InterPro" id="IPR036396">
    <property type="entry name" value="Cyt_P450_sf"/>
</dbReference>
<dbReference type="PROSITE" id="PS00086">
    <property type="entry name" value="CYTOCHROME_P450"/>
    <property type="match status" value="1"/>
</dbReference>
<keyword evidence="8 11" id="KW-0408">Iron</keyword>
<evidence type="ECO:0000256" key="9">
    <source>
        <dbReference type="ARBA" id="ARBA00023033"/>
    </source>
</evidence>
<evidence type="ECO:0000256" key="1">
    <source>
        <dbReference type="ARBA" id="ARBA00004370"/>
    </source>
</evidence>
<dbReference type="PANTHER" id="PTHR47950:SF4">
    <property type="entry name" value="GERANIOL 8-HYDROXYLASE-LIKE"/>
    <property type="match status" value="1"/>
</dbReference>
<dbReference type="GO" id="GO:0016020">
    <property type="term" value="C:membrane"/>
    <property type="evidence" value="ECO:0007669"/>
    <property type="project" value="UniProtKB-SubCell"/>
</dbReference>
<evidence type="ECO:0000256" key="6">
    <source>
        <dbReference type="ARBA" id="ARBA00022989"/>
    </source>
</evidence>
<dbReference type="GO" id="GO:0020037">
    <property type="term" value="F:heme binding"/>
    <property type="evidence" value="ECO:0007669"/>
    <property type="project" value="InterPro"/>
</dbReference>
<dbReference type="PANTHER" id="PTHR47950">
    <property type="entry name" value="CYTOCHROME P450, FAMILY 76, SUBFAMILY C, POLYPEPTIDE 5-RELATED"/>
    <property type="match status" value="1"/>
</dbReference>
<keyword evidence="5 11" id="KW-0479">Metal-binding</keyword>
<evidence type="ECO:0000256" key="5">
    <source>
        <dbReference type="ARBA" id="ARBA00022723"/>
    </source>
</evidence>
<dbReference type="GeneID" id="113707147"/>
<evidence type="ECO:0000256" key="7">
    <source>
        <dbReference type="ARBA" id="ARBA00023002"/>
    </source>
</evidence>
<protein>
    <submittedName>
        <fullName evidence="15">Cytochrome P450 76T24-like</fullName>
    </submittedName>
</protein>
<evidence type="ECO:0000256" key="2">
    <source>
        <dbReference type="ARBA" id="ARBA00010617"/>
    </source>
</evidence>
<keyword evidence="9 12" id="KW-0503">Monooxygenase</keyword>
<comment type="subcellular location">
    <subcellularLocation>
        <location evidence="1">Membrane</location>
    </subcellularLocation>
</comment>
<feature type="transmembrane region" description="Helical" evidence="13">
    <location>
        <begin position="6"/>
        <end position="28"/>
    </location>
</feature>
<name>A0A6P6U539_COFAR</name>
<accession>A0A6P6U539</accession>
<keyword evidence="3 11" id="KW-0349">Heme</keyword>